<name>A0ABU7FRF2_9ACTN</name>
<reference evidence="1" key="1">
    <citation type="submission" date="2024-01" db="EMBL/GenBank/DDBJ databases">
        <title>First draft genome sequence data of TA4-1, the type strain of Gram-positive actinobacterium Streptomyces chiangmaiensis.</title>
        <authorList>
            <person name="Yasawong M."/>
            <person name="Nantapong N."/>
        </authorList>
    </citation>
    <scope>NUCLEOTIDE SEQUENCE</scope>
    <source>
        <strain evidence="1">TA4-1</strain>
    </source>
</reference>
<proteinExistence type="predicted"/>
<organism evidence="1 2">
    <name type="scientific">Streptomyces chiangmaiensis</name>
    <dbReference type="NCBI Taxonomy" id="766497"/>
    <lineage>
        <taxon>Bacteria</taxon>
        <taxon>Bacillati</taxon>
        <taxon>Actinomycetota</taxon>
        <taxon>Actinomycetes</taxon>
        <taxon>Kitasatosporales</taxon>
        <taxon>Streptomycetaceae</taxon>
        <taxon>Streptomyces</taxon>
    </lineage>
</organism>
<accession>A0ABU7FRF2</accession>
<dbReference type="EMBL" id="JAYWVC010000160">
    <property type="protein sequence ID" value="MED7826486.1"/>
    <property type="molecule type" value="Genomic_DNA"/>
</dbReference>
<keyword evidence="2" id="KW-1185">Reference proteome</keyword>
<dbReference type="RefSeq" id="WP_329510884.1">
    <property type="nucleotide sequence ID" value="NZ_BAAAYZ010000190.1"/>
</dbReference>
<sequence>MTAATMVLAGRTVLALKHGTFLPRQPVIDPANGQGGAEDA</sequence>
<protein>
    <submittedName>
        <fullName evidence="1">Uncharacterized protein</fullName>
    </submittedName>
</protein>
<evidence type="ECO:0000313" key="2">
    <source>
        <dbReference type="Proteomes" id="UP001333996"/>
    </source>
</evidence>
<comment type="caution">
    <text evidence="1">The sequence shown here is derived from an EMBL/GenBank/DDBJ whole genome shotgun (WGS) entry which is preliminary data.</text>
</comment>
<dbReference type="Proteomes" id="UP001333996">
    <property type="component" value="Unassembled WGS sequence"/>
</dbReference>
<evidence type="ECO:0000313" key="1">
    <source>
        <dbReference type="EMBL" id="MED7826486.1"/>
    </source>
</evidence>
<gene>
    <name evidence="1" type="ORF">VXC91_32205</name>
</gene>